<keyword evidence="4" id="KW-0809">Transit peptide</keyword>
<evidence type="ECO:0000313" key="8">
    <source>
        <dbReference type="EMBL" id="MBC2776222.1"/>
    </source>
</evidence>
<keyword evidence="5" id="KW-0446">Lipid-binding</keyword>
<evidence type="ECO:0000313" key="9">
    <source>
        <dbReference type="Proteomes" id="UP000564378"/>
    </source>
</evidence>
<evidence type="ECO:0000259" key="7">
    <source>
        <dbReference type="Pfam" id="PF08511"/>
    </source>
</evidence>
<reference evidence="8 9" key="1">
    <citation type="submission" date="2020-08" db="EMBL/GenBank/DDBJ databases">
        <title>Draft genome sequence of Parasphingopyxis sp. GrpM-11.</title>
        <authorList>
            <person name="Oh J."/>
            <person name="Roh D.-H."/>
        </authorList>
    </citation>
    <scope>NUCLEOTIDE SEQUENCE [LARGE SCALE GENOMIC DNA]</scope>
    <source>
        <strain evidence="8 9">GrpM-11</strain>
    </source>
</reference>
<evidence type="ECO:0000256" key="6">
    <source>
        <dbReference type="ARBA" id="ARBA00058104"/>
    </source>
</evidence>
<evidence type="ECO:0000256" key="3">
    <source>
        <dbReference type="ARBA" id="ARBA00022688"/>
    </source>
</evidence>
<dbReference type="NCBIfam" id="TIGR02396">
    <property type="entry name" value="diverge_rpsU"/>
    <property type="match status" value="1"/>
</dbReference>
<evidence type="ECO:0000256" key="4">
    <source>
        <dbReference type="ARBA" id="ARBA00022946"/>
    </source>
</evidence>
<evidence type="ECO:0000256" key="2">
    <source>
        <dbReference type="ARBA" id="ARBA00010766"/>
    </source>
</evidence>
<dbReference type="Proteomes" id="UP000564378">
    <property type="component" value="Unassembled WGS sequence"/>
</dbReference>
<dbReference type="InterPro" id="IPR012762">
    <property type="entry name" value="Ubiq_biosynth_COQ9"/>
</dbReference>
<dbReference type="EMBL" id="JACJVJ010000001">
    <property type="protein sequence ID" value="MBC2776222.1"/>
    <property type="molecule type" value="Genomic_DNA"/>
</dbReference>
<keyword evidence="9" id="KW-1185">Reference proteome</keyword>
<keyword evidence="3" id="KW-0831">Ubiquinone biosynthesis</keyword>
<dbReference type="AlphaFoldDB" id="A0A842HT78"/>
<organism evidence="8 9">
    <name type="scientific">Parasphingopyxis marina</name>
    <dbReference type="NCBI Taxonomy" id="2761622"/>
    <lineage>
        <taxon>Bacteria</taxon>
        <taxon>Pseudomonadati</taxon>
        <taxon>Pseudomonadota</taxon>
        <taxon>Alphaproteobacteria</taxon>
        <taxon>Sphingomonadales</taxon>
        <taxon>Sphingomonadaceae</taxon>
        <taxon>Parasphingopyxis</taxon>
    </lineage>
</organism>
<comment type="function">
    <text evidence="6">Membrane-associated protein that warps the membrane surface to access and bind aromatic isoprenes with high specificity, including ubiquinone (CoQ) isoprene intermediates and presents them directly to COQ7, therefore facilitating the COQ7-mediated hydroxylase step. Participates in the biosynthesis of coenzyme Q, also named ubiquinone, an essential lipid-soluble electron transporter for aerobic cellular respiration.</text>
</comment>
<dbReference type="GO" id="GO:0008289">
    <property type="term" value="F:lipid binding"/>
    <property type="evidence" value="ECO:0007669"/>
    <property type="project" value="UniProtKB-KW"/>
</dbReference>
<comment type="caution">
    <text evidence="8">The sequence shown here is derived from an EMBL/GenBank/DDBJ whole genome shotgun (WGS) entry which is preliminary data.</text>
</comment>
<comment type="pathway">
    <text evidence="1">Cofactor biosynthesis; ubiquinone biosynthesis.</text>
</comment>
<evidence type="ECO:0000256" key="5">
    <source>
        <dbReference type="ARBA" id="ARBA00023121"/>
    </source>
</evidence>
<dbReference type="PANTHER" id="PTHR21427:SF19">
    <property type="entry name" value="UBIQUINONE BIOSYNTHESIS PROTEIN COQ9, MITOCHONDRIAL"/>
    <property type="match status" value="1"/>
</dbReference>
<comment type="similarity">
    <text evidence="2">Belongs to the COQ9 family.</text>
</comment>
<dbReference type="PANTHER" id="PTHR21427">
    <property type="entry name" value="UBIQUINONE BIOSYNTHESIS PROTEIN COQ9, MITOCHONDRIAL"/>
    <property type="match status" value="1"/>
</dbReference>
<dbReference type="Pfam" id="PF08511">
    <property type="entry name" value="COQ9"/>
    <property type="match status" value="1"/>
</dbReference>
<name>A0A842HT78_9SPHN</name>
<dbReference type="GO" id="GO:0006744">
    <property type="term" value="P:ubiquinone biosynthetic process"/>
    <property type="evidence" value="ECO:0007669"/>
    <property type="project" value="UniProtKB-KW"/>
</dbReference>
<dbReference type="InterPro" id="IPR013718">
    <property type="entry name" value="COQ9_C"/>
</dbReference>
<evidence type="ECO:0000256" key="1">
    <source>
        <dbReference type="ARBA" id="ARBA00004749"/>
    </source>
</evidence>
<proteinExistence type="inferred from homology"/>
<feature type="domain" description="COQ9 C-terminal" evidence="7">
    <location>
        <begin position="122"/>
        <end position="193"/>
    </location>
</feature>
<protein>
    <submittedName>
        <fullName evidence="8">COQ9 family protein</fullName>
    </submittedName>
</protein>
<dbReference type="Gene3D" id="1.10.357.10">
    <property type="entry name" value="Tetracycline Repressor, domain 2"/>
    <property type="match status" value="1"/>
</dbReference>
<sequence>MAEPLPQDPTLDEMRTHLAPRIAAHAAFDGWSDAAVERAAEELEIDPDQARLAFPKGAADMIDAWFAGIDAEMAAAFSAQELAAMPVHKRIRAAVLKRIEIARPAREALRRALAILAMPQNMPLAAKLSWRSADAMWRLAGDTATDFNHYSKRGILAGVYGSTIMAWLDDESEGEAETIAFLDRRLGNVADFETFKKRLAGDPDQRFSVTRFLGRLRYPGR</sequence>
<accession>A0A842HT78</accession>
<gene>
    <name evidence="8" type="ORF">H6P80_01180</name>
</gene>